<sequence>MDLDDVDRIGSALDGVSARTNDGRREWRLRGRLIARELDERYLVIRAEFDVRDLLLRQSPETFSVPRRYEKHMMVVADVRDGDAGEIEDAIVAAWNLQSRQ</sequence>
<proteinExistence type="predicted"/>
<evidence type="ECO:0000313" key="1">
    <source>
        <dbReference type="EMBL" id="UYM04160.1"/>
    </source>
</evidence>
<dbReference type="Proteomes" id="UP001164390">
    <property type="component" value="Chromosome"/>
</dbReference>
<dbReference type="AlphaFoldDB" id="A0AA46TFF2"/>
<keyword evidence="2" id="KW-1185">Reference proteome</keyword>
<protein>
    <recommendedName>
        <fullName evidence="3">MmcQ/YjbR family DNA-binding protein</fullName>
    </recommendedName>
</protein>
<accession>A0AA46TFF2</accession>
<organism evidence="1 2">
    <name type="scientific">Solicola gregarius</name>
    <dbReference type="NCBI Taxonomy" id="2908642"/>
    <lineage>
        <taxon>Bacteria</taxon>
        <taxon>Bacillati</taxon>
        <taxon>Actinomycetota</taxon>
        <taxon>Actinomycetes</taxon>
        <taxon>Propionibacteriales</taxon>
        <taxon>Nocardioidaceae</taxon>
        <taxon>Solicola</taxon>
    </lineage>
</organism>
<dbReference type="EMBL" id="CP094970">
    <property type="protein sequence ID" value="UYM04160.1"/>
    <property type="molecule type" value="Genomic_DNA"/>
</dbReference>
<dbReference type="RefSeq" id="WP_271632819.1">
    <property type="nucleotide sequence ID" value="NZ_CP094970.1"/>
</dbReference>
<name>A0AA46TFF2_9ACTN</name>
<gene>
    <name evidence="1" type="ORF">L0C25_16640</name>
</gene>
<dbReference type="KEGG" id="sgrg:L0C25_16640"/>
<evidence type="ECO:0000313" key="2">
    <source>
        <dbReference type="Proteomes" id="UP001164390"/>
    </source>
</evidence>
<evidence type="ECO:0008006" key="3">
    <source>
        <dbReference type="Google" id="ProtNLM"/>
    </source>
</evidence>
<reference evidence="1" key="1">
    <citation type="submission" date="2022-01" db="EMBL/GenBank/DDBJ databases">
        <title>Nocardioidaceae gen. sp. A5X3R13.</title>
        <authorList>
            <person name="Lopez Marin M.A."/>
            <person name="Uhlik O."/>
        </authorList>
    </citation>
    <scope>NUCLEOTIDE SEQUENCE</scope>
    <source>
        <strain evidence="1">A5X3R13</strain>
    </source>
</reference>